<evidence type="ECO:0000313" key="8">
    <source>
        <dbReference type="WBParaSite" id="TCONS_00002133.p1"/>
    </source>
</evidence>
<evidence type="ECO:0000256" key="4">
    <source>
        <dbReference type="PROSITE-ProRule" id="PRU00267"/>
    </source>
</evidence>
<dbReference type="PANTHER" id="PTHR45781">
    <property type="entry name" value="AGAP000281-PA"/>
    <property type="match status" value="1"/>
</dbReference>
<dbReference type="GO" id="GO:0031490">
    <property type="term" value="F:chromatin DNA binding"/>
    <property type="evidence" value="ECO:0007669"/>
    <property type="project" value="TreeGrafter"/>
</dbReference>
<dbReference type="Pfam" id="PF00505">
    <property type="entry name" value="HMG_box"/>
    <property type="match status" value="1"/>
</dbReference>
<dbReference type="AlphaFoldDB" id="A0A0K0EMH2"/>
<reference evidence="7" key="1">
    <citation type="submission" date="2015-08" db="UniProtKB">
        <authorList>
            <consortium name="WormBaseParasite"/>
        </authorList>
    </citation>
    <scope>IDENTIFICATION</scope>
</reference>
<dbReference type="GO" id="GO:0006357">
    <property type="term" value="P:regulation of transcription by RNA polymerase II"/>
    <property type="evidence" value="ECO:0007669"/>
    <property type="project" value="TreeGrafter"/>
</dbReference>
<dbReference type="Gene3D" id="1.10.30.10">
    <property type="entry name" value="High mobility group box domain"/>
    <property type="match status" value="1"/>
</dbReference>
<keyword evidence="6" id="KW-1185">Reference proteome</keyword>
<sequence>MDISLYLKDYFYDSTDFDQIYSLKEDYQDWSLIQPTVQSLFTSSKNYILKDNEKDPIHKIKKVQKSKQKNVSAYALYFRDVQEEVRKKNPSASFGEISKIISFMWNQLPKEKRQEYKRRTDDQRKEQLKKLAYNKVFAVIQHKMTDGKTLFENSNNISKAECSITHTKEVPNSSCNISPPSNYKFIEKMIDTNKNNKDIDDFYDFPDDKSLFVSLDDIEPTIPLMEIPIELLELEGISPNNVLFPVKGKPSIFSTYAVKPSLFAIQDAKRKRIKELSKPKRSQKK</sequence>
<keyword evidence="3 4" id="KW-0539">Nucleus</keyword>
<name>A0A0K0EMH2_STRER</name>
<comment type="subcellular location">
    <subcellularLocation>
        <location evidence="1">Nucleus</location>
    </subcellularLocation>
</comment>
<dbReference type="Proteomes" id="UP000035681">
    <property type="component" value="Unplaced"/>
</dbReference>
<dbReference type="WBParaSite" id="TCONS_00002133.p1">
    <property type="protein sequence ID" value="TCONS_00002133.p1"/>
    <property type="gene ID" value="XLOC_002031"/>
</dbReference>
<protein>
    <submittedName>
        <fullName evidence="7 8">HMG box domain-containing protein</fullName>
    </submittedName>
</protein>
<dbReference type="InterPro" id="IPR009071">
    <property type="entry name" value="HMG_box_dom"/>
</dbReference>
<proteinExistence type="predicted"/>
<keyword evidence="2 4" id="KW-0238">DNA-binding</keyword>
<evidence type="ECO:0000259" key="5">
    <source>
        <dbReference type="PROSITE" id="PS50118"/>
    </source>
</evidence>
<dbReference type="InterPro" id="IPR036910">
    <property type="entry name" value="HMG_box_dom_sf"/>
</dbReference>
<dbReference type="PANTHER" id="PTHR45781:SF5">
    <property type="entry name" value="TOX HIGH MOBILITY GROUP BOX FAMILY MEMBER 2"/>
    <property type="match status" value="1"/>
</dbReference>
<evidence type="ECO:0000256" key="1">
    <source>
        <dbReference type="ARBA" id="ARBA00004123"/>
    </source>
</evidence>
<organism evidence="7">
    <name type="scientific">Strongyloides stercoralis</name>
    <name type="common">Threadworm</name>
    <dbReference type="NCBI Taxonomy" id="6248"/>
    <lineage>
        <taxon>Eukaryota</taxon>
        <taxon>Metazoa</taxon>
        <taxon>Ecdysozoa</taxon>
        <taxon>Nematoda</taxon>
        <taxon>Chromadorea</taxon>
        <taxon>Rhabditida</taxon>
        <taxon>Tylenchina</taxon>
        <taxon>Panagrolaimomorpha</taxon>
        <taxon>Strongyloidoidea</taxon>
        <taxon>Strongyloididae</taxon>
        <taxon>Strongyloides</taxon>
    </lineage>
</organism>
<evidence type="ECO:0000313" key="7">
    <source>
        <dbReference type="WBParaSite" id="SSTP_0001066100.1"/>
    </source>
</evidence>
<evidence type="ECO:0000256" key="2">
    <source>
        <dbReference type="ARBA" id="ARBA00023125"/>
    </source>
</evidence>
<evidence type="ECO:0000256" key="3">
    <source>
        <dbReference type="ARBA" id="ARBA00023242"/>
    </source>
</evidence>
<accession>A0A0K0EMH2</accession>
<dbReference type="PROSITE" id="PS50118">
    <property type="entry name" value="HMG_BOX_2"/>
    <property type="match status" value="1"/>
</dbReference>
<dbReference type="GO" id="GO:0005634">
    <property type="term" value="C:nucleus"/>
    <property type="evidence" value="ECO:0007669"/>
    <property type="project" value="UniProtKB-SubCell"/>
</dbReference>
<dbReference type="SUPFAM" id="SSF47095">
    <property type="entry name" value="HMG-box"/>
    <property type="match status" value="1"/>
</dbReference>
<dbReference type="WBParaSite" id="SSTP_0001066100.1">
    <property type="protein sequence ID" value="SSTP_0001066100.1"/>
    <property type="gene ID" value="SSTP_0001066100"/>
</dbReference>
<dbReference type="STRING" id="6248.A0A0K0EMH2"/>
<feature type="domain" description="HMG box" evidence="5">
    <location>
        <begin position="67"/>
        <end position="134"/>
    </location>
</feature>
<evidence type="ECO:0000313" key="6">
    <source>
        <dbReference type="Proteomes" id="UP000035681"/>
    </source>
</evidence>
<dbReference type="SMART" id="SM00398">
    <property type="entry name" value="HMG"/>
    <property type="match status" value="1"/>
</dbReference>
<dbReference type="InterPro" id="IPR051365">
    <property type="entry name" value="TOX_HMG-box_domain"/>
</dbReference>
<feature type="DNA-binding region" description="HMG box" evidence="4">
    <location>
        <begin position="67"/>
        <end position="134"/>
    </location>
</feature>